<accession>A0A645ITA4</accession>
<name>A0A645ITA4_9ZZZZ</name>
<reference evidence="1" key="1">
    <citation type="submission" date="2019-08" db="EMBL/GenBank/DDBJ databases">
        <authorList>
            <person name="Kucharzyk K."/>
            <person name="Murdoch R.W."/>
            <person name="Higgins S."/>
            <person name="Loffler F."/>
        </authorList>
    </citation>
    <scope>NUCLEOTIDE SEQUENCE</scope>
</reference>
<dbReference type="EMBL" id="VSSQ01122582">
    <property type="protein sequence ID" value="MPN54396.1"/>
    <property type="molecule type" value="Genomic_DNA"/>
</dbReference>
<comment type="caution">
    <text evidence="1">The sequence shown here is derived from an EMBL/GenBank/DDBJ whole genome shotgun (WGS) entry which is preliminary data.</text>
</comment>
<gene>
    <name evidence="1" type="ORF">SDC9_202066</name>
</gene>
<evidence type="ECO:0000313" key="1">
    <source>
        <dbReference type="EMBL" id="MPN54396.1"/>
    </source>
</evidence>
<dbReference type="AlphaFoldDB" id="A0A645ITA4"/>
<sequence length="103" mass="11559">MGRAFFQTDAFATFLYANCVIDNCQVILQFDRFVRAVFHTQAASDTGHFAELLHHRAFIMRAAIYGDMGIKGDHVDDMLRAGGCAFPAARTFFLIHNRQTLGT</sequence>
<protein>
    <submittedName>
        <fullName evidence="1">Uncharacterized protein</fullName>
    </submittedName>
</protein>
<proteinExistence type="predicted"/>
<organism evidence="1">
    <name type="scientific">bioreactor metagenome</name>
    <dbReference type="NCBI Taxonomy" id="1076179"/>
    <lineage>
        <taxon>unclassified sequences</taxon>
        <taxon>metagenomes</taxon>
        <taxon>ecological metagenomes</taxon>
    </lineage>
</organism>